<dbReference type="GO" id="GO:0004029">
    <property type="term" value="F:aldehyde dehydrogenase (NAD+) activity"/>
    <property type="evidence" value="ECO:0000318"/>
    <property type="project" value="GO_Central"/>
</dbReference>
<dbReference type="KEGG" id="dpp:DICPUDRAFT_74735"/>
<accession>F0Z8L3</accession>
<dbReference type="VEuPathDB" id="AmoebaDB:DICPUDRAFT_74735"/>
<dbReference type="AlphaFoldDB" id="F0Z8L3"/>
<dbReference type="FunCoup" id="F0Z8L3">
    <property type="interactions" value="1"/>
</dbReference>
<dbReference type="PANTHER" id="PTHR48079:SF3">
    <property type="entry name" value="NAD-DEPENDENT EPIMERASE_DEHYDRATASE DOMAIN-CONTAINING PROTEIN"/>
    <property type="match status" value="1"/>
</dbReference>
<protein>
    <recommendedName>
        <fullName evidence="1">NAD-dependent epimerase/dehydratase domain-containing protein</fullName>
    </recommendedName>
</protein>
<dbReference type="InterPro" id="IPR036291">
    <property type="entry name" value="NAD(P)-bd_dom_sf"/>
</dbReference>
<evidence type="ECO:0000313" key="2">
    <source>
        <dbReference type="EMBL" id="EGC39777.1"/>
    </source>
</evidence>
<evidence type="ECO:0000313" key="3">
    <source>
        <dbReference type="Proteomes" id="UP000001064"/>
    </source>
</evidence>
<dbReference type="eggNOG" id="ENOG502S1RM">
    <property type="taxonomic scope" value="Eukaryota"/>
</dbReference>
<dbReference type="STRING" id="5786.F0Z8L3"/>
<proteinExistence type="predicted"/>
<gene>
    <name evidence="2" type="ORF">DICPUDRAFT_74735</name>
</gene>
<dbReference type="Proteomes" id="UP000001064">
    <property type="component" value="Unassembled WGS sequence"/>
</dbReference>
<dbReference type="SUPFAM" id="SSF51735">
    <property type="entry name" value="NAD(P)-binding Rossmann-fold domains"/>
    <property type="match status" value="1"/>
</dbReference>
<dbReference type="OrthoDB" id="9992820at2759"/>
<feature type="domain" description="NAD-dependent epimerase/dehydratase" evidence="1">
    <location>
        <begin position="4"/>
        <end position="210"/>
    </location>
</feature>
<name>F0Z8L3_DICPU</name>
<dbReference type="EMBL" id="GL870952">
    <property type="protein sequence ID" value="EGC39777.1"/>
    <property type="molecule type" value="Genomic_DNA"/>
</dbReference>
<sequence>MSTVLVIGAGGFIGSEVSLALVKSGYKVYGLVRKQEAANNLLKNEIIPIVCSAQDTQVWLPFALKVDIIIDTIADLSDYTTPFKVQEALKTVHQERPKTSIIYTSGSLVYGDNDFLVDENQPYLDHGFSQWRIKIEEEYKKIGAVIIQPTILYGKYQSFAGYFFEAVVNQQTNGVVKVYGKPGLTQGFIHIYDLANLYLLAVKNVSLVKGQVIIANSFNEKIEDLLYSIGKAANKPVSKVEFIPPVKEAIFTEALTFNQIFSHTKSTQLLGYHPTQKRIVDDTERYLNAWVASRDPNSGIQKLIDSVVPKRAE</sequence>
<reference evidence="3" key="1">
    <citation type="journal article" date="2011" name="Genome Biol.">
        <title>Comparative genomics of the social amoebae Dictyostelium discoideum and Dictyostelium purpureum.</title>
        <authorList>
            <consortium name="US DOE Joint Genome Institute (JGI-PGF)"/>
            <person name="Sucgang R."/>
            <person name="Kuo A."/>
            <person name="Tian X."/>
            <person name="Salerno W."/>
            <person name="Parikh A."/>
            <person name="Feasley C.L."/>
            <person name="Dalin E."/>
            <person name="Tu H."/>
            <person name="Huang E."/>
            <person name="Barry K."/>
            <person name="Lindquist E."/>
            <person name="Shapiro H."/>
            <person name="Bruce D."/>
            <person name="Schmutz J."/>
            <person name="Salamov A."/>
            <person name="Fey P."/>
            <person name="Gaudet P."/>
            <person name="Anjard C."/>
            <person name="Babu M.M."/>
            <person name="Basu S."/>
            <person name="Bushmanova Y."/>
            <person name="van der Wel H."/>
            <person name="Katoh-Kurasawa M."/>
            <person name="Dinh C."/>
            <person name="Coutinho P.M."/>
            <person name="Saito T."/>
            <person name="Elias M."/>
            <person name="Schaap P."/>
            <person name="Kay R.R."/>
            <person name="Henrissat B."/>
            <person name="Eichinger L."/>
            <person name="Rivero F."/>
            <person name="Putnam N.H."/>
            <person name="West C.M."/>
            <person name="Loomis W.F."/>
            <person name="Chisholm R.L."/>
            <person name="Shaulsky G."/>
            <person name="Strassmann J.E."/>
            <person name="Queller D.C."/>
            <person name="Kuspa A."/>
            <person name="Grigoriev I.V."/>
        </authorList>
    </citation>
    <scope>NUCLEOTIDE SEQUENCE [LARGE SCALE GENOMIC DNA]</scope>
    <source>
        <strain evidence="3">QSDP1</strain>
    </source>
</reference>
<dbReference type="OMA" id="AWRPAHE"/>
<dbReference type="Gene3D" id="3.40.50.720">
    <property type="entry name" value="NAD(P)-binding Rossmann-like Domain"/>
    <property type="match status" value="1"/>
</dbReference>
<organism evidence="2 3">
    <name type="scientific">Dictyostelium purpureum</name>
    <name type="common">Slime mold</name>
    <dbReference type="NCBI Taxonomy" id="5786"/>
    <lineage>
        <taxon>Eukaryota</taxon>
        <taxon>Amoebozoa</taxon>
        <taxon>Evosea</taxon>
        <taxon>Eumycetozoa</taxon>
        <taxon>Dictyostelia</taxon>
        <taxon>Dictyosteliales</taxon>
        <taxon>Dictyosteliaceae</taxon>
        <taxon>Dictyostelium</taxon>
    </lineage>
</organism>
<keyword evidence="3" id="KW-1185">Reference proteome</keyword>
<dbReference type="RefSeq" id="XP_003283763.1">
    <property type="nucleotide sequence ID" value="XM_003283715.1"/>
</dbReference>
<dbReference type="Pfam" id="PF01370">
    <property type="entry name" value="Epimerase"/>
    <property type="match status" value="1"/>
</dbReference>
<dbReference type="InterPro" id="IPR051783">
    <property type="entry name" value="NAD(P)-dependent_oxidoreduct"/>
</dbReference>
<dbReference type="GeneID" id="10509638"/>
<evidence type="ECO:0000259" key="1">
    <source>
        <dbReference type="Pfam" id="PF01370"/>
    </source>
</evidence>
<dbReference type="InterPro" id="IPR001509">
    <property type="entry name" value="Epimerase_deHydtase"/>
</dbReference>
<dbReference type="GO" id="GO:0005737">
    <property type="term" value="C:cytoplasm"/>
    <property type="evidence" value="ECO:0000318"/>
    <property type="project" value="GO_Central"/>
</dbReference>
<dbReference type="PANTHER" id="PTHR48079">
    <property type="entry name" value="PROTEIN YEEZ"/>
    <property type="match status" value="1"/>
</dbReference>
<dbReference type="InParanoid" id="F0Z8L3"/>